<dbReference type="GO" id="GO:0004519">
    <property type="term" value="F:endonuclease activity"/>
    <property type="evidence" value="ECO:0007669"/>
    <property type="project" value="UniProtKB-KW"/>
</dbReference>
<dbReference type="EMBL" id="MZ501109">
    <property type="protein sequence ID" value="QXV85348.1"/>
    <property type="molecule type" value="Genomic_DNA"/>
</dbReference>
<dbReference type="SUPFAM" id="SSF54060">
    <property type="entry name" value="His-Me finger endonucleases"/>
    <property type="match status" value="1"/>
</dbReference>
<dbReference type="GeneID" id="300969266"/>
<sequence length="171" mass="20063">MLTQQELKSVLLYKPDTGEFFWKYRSDLDSQWNSKYAGTRAGFINELGYWKITLGNTSWLAHRLAFLYMTGEIPDLIDHKDQDKSNTKWDNLRIATVSQNQANAKLRVDNTSGYKNVTWHKQRNKWKVEVRKDGKLHYGGLFTELDKAVNKANNLRRELFGEFAVYEEFMG</sequence>
<organism evidence="2 3">
    <name type="scientific">Escherichia phage TrudiRoth</name>
    <dbReference type="NCBI Taxonomy" id="2851994"/>
    <lineage>
        <taxon>Viruses</taxon>
        <taxon>Duplodnaviria</taxon>
        <taxon>Heunggongvirae</taxon>
        <taxon>Uroviricota</taxon>
        <taxon>Caudoviricetes</taxon>
        <taxon>Demerecviridae</taxon>
        <taxon>Markadamsvirinae</taxon>
        <taxon>Epseptimavirus</taxon>
        <taxon>Epseptimavirus trudiroth</taxon>
    </lineage>
</organism>
<dbReference type="InterPro" id="IPR016177">
    <property type="entry name" value="DNA-bd_dom_sf"/>
</dbReference>
<keyword evidence="2" id="KW-0540">Nuclease</keyword>
<evidence type="ECO:0000259" key="1">
    <source>
        <dbReference type="Pfam" id="PF13392"/>
    </source>
</evidence>
<keyword evidence="3" id="KW-1185">Reference proteome</keyword>
<dbReference type="GO" id="GO:0003677">
    <property type="term" value="F:DNA binding"/>
    <property type="evidence" value="ECO:0007669"/>
    <property type="project" value="InterPro"/>
</dbReference>
<dbReference type="InterPro" id="IPR003615">
    <property type="entry name" value="HNH_nuc"/>
</dbReference>
<dbReference type="RefSeq" id="YP_011992806.1">
    <property type="nucleotide sequence ID" value="NC_105117.1"/>
</dbReference>
<reference evidence="3" key="1">
    <citation type="journal article" date="2021" name="PLoS Biol.">
        <title>Systematic exploration of Escherichia coli phage-host interactions with the BASEL phage collection.</title>
        <authorList>
            <person name="Maffei E."/>
            <person name="Shaidullina A."/>
            <person name="Burkolter M."/>
            <person name="Heyer Y."/>
            <person name="Estermann F."/>
            <person name="Druelle V."/>
            <person name="Sauer P."/>
            <person name="Willi L."/>
            <person name="Michaelis S."/>
            <person name="Hilbi H."/>
            <person name="Thaler D.S."/>
            <person name="Harms A."/>
        </authorList>
    </citation>
    <scope>NUCLEOTIDE SEQUENCE [LARGE SCALE GENOMIC DNA]</scope>
    <source>
        <strain evidence="3">Bas30</strain>
    </source>
</reference>
<evidence type="ECO:0000313" key="2">
    <source>
        <dbReference type="EMBL" id="QXV85348.1"/>
    </source>
</evidence>
<dbReference type="Proteomes" id="UP000828572">
    <property type="component" value="Segment"/>
</dbReference>
<protein>
    <submittedName>
        <fullName evidence="2">Homing endonuclease</fullName>
    </submittedName>
</protein>
<keyword evidence="2" id="KW-0255">Endonuclease</keyword>
<dbReference type="Gene3D" id="3.90.75.20">
    <property type="match status" value="1"/>
</dbReference>
<name>A0AAE8B5D7_9CAUD</name>
<keyword evidence="2" id="KW-0378">Hydrolase</keyword>
<gene>
    <name evidence="2" type="ORF">bas30_0128</name>
</gene>
<dbReference type="Pfam" id="PF13392">
    <property type="entry name" value="HNH_3"/>
    <property type="match status" value="1"/>
</dbReference>
<dbReference type="InterPro" id="IPR044925">
    <property type="entry name" value="His-Me_finger_sf"/>
</dbReference>
<accession>A0AAE8B5D7</accession>
<proteinExistence type="predicted"/>
<evidence type="ECO:0000313" key="3">
    <source>
        <dbReference type="Proteomes" id="UP000828572"/>
    </source>
</evidence>
<feature type="domain" description="HNH nuclease" evidence="1">
    <location>
        <begin position="60"/>
        <end position="101"/>
    </location>
</feature>
<dbReference type="SUPFAM" id="SSF54171">
    <property type="entry name" value="DNA-binding domain"/>
    <property type="match status" value="1"/>
</dbReference>